<dbReference type="InterPro" id="IPR011010">
    <property type="entry name" value="DNA_brk_join_enz"/>
</dbReference>
<sequence length="201" mass="22836">MDLDEGTAVICRQLQRWDGRLTVCPPKTAHSTRVIALDRTTIAALRAHRSRQQAEPDAYGDGYRDSGHVFTNLNGDPVSPGRLTHFIQKLIVEHGVPPIRLHDLRHRAATLALAAGGKFPELFDAVQADAGIQVVLTGVRMSRMKAVMERWVQTCRRELLDRTLIWNRRHLLHTLREFEVFYNQHRPHQGIANARPLNPLP</sequence>
<organism evidence="3 4">
    <name type="scientific">Actinomadura vinacea</name>
    <dbReference type="NCBI Taxonomy" id="115336"/>
    <lineage>
        <taxon>Bacteria</taxon>
        <taxon>Bacillati</taxon>
        <taxon>Actinomycetota</taxon>
        <taxon>Actinomycetes</taxon>
        <taxon>Streptosporangiales</taxon>
        <taxon>Thermomonosporaceae</taxon>
        <taxon>Actinomadura</taxon>
    </lineage>
</organism>
<dbReference type="RefSeq" id="WP_344593297.1">
    <property type="nucleotide sequence ID" value="NZ_BAAARW010000021.1"/>
</dbReference>
<keyword evidence="1" id="KW-0233">DNA recombination</keyword>
<feature type="domain" description="Integrase catalytic" evidence="2">
    <location>
        <begin position="131"/>
        <end position="196"/>
    </location>
</feature>
<dbReference type="InterPro" id="IPR012337">
    <property type="entry name" value="RNaseH-like_sf"/>
</dbReference>
<accession>A0ABN3JPW8</accession>
<name>A0ABN3JPW8_9ACTN</name>
<dbReference type="SUPFAM" id="SSF56349">
    <property type="entry name" value="DNA breaking-rejoining enzymes"/>
    <property type="match status" value="1"/>
</dbReference>
<dbReference type="EMBL" id="BAAARW010000021">
    <property type="protein sequence ID" value="GAA2436477.1"/>
    <property type="molecule type" value="Genomic_DNA"/>
</dbReference>
<dbReference type="Gene3D" id="1.10.443.10">
    <property type="entry name" value="Intergrase catalytic core"/>
    <property type="match status" value="1"/>
</dbReference>
<gene>
    <name evidence="3" type="ORF">GCM10010191_59050</name>
</gene>
<comment type="caution">
    <text evidence="3">The sequence shown here is derived from an EMBL/GenBank/DDBJ whole genome shotgun (WGS) entry which is preliminary data.</text>
</comment>
<proteinExistence type="predicted"/>
<dbReference type="InterPro" id="IPR013762">
    <property type="entry name" value="Integrase-like_cat_sf"/>
</dbReference>
<keyword evidence="4" id="KW-1185">Reference proteome</keyword>
<dbReference type="Pfam" id="PF13683">
    <property type="entry name" value="rve_3"/>
    <property type="match status" value="1"/>
</dbReference>
<evidence type="ECO:0000256" key="1">
    <source>
        <dbReference type="ARBA" id="ARBA00023172"/>
    </source>
</evidence>
<dbReference type="SUPFAM" id="SSF53098">
    <property type="entry name" value="Ribonuclease H-like"/>
    <property type="match status" value="1"/>
</dbReference>
<dbReference type="Proteomes" id="UP001501231">
    <property type="component" value="Unassembled WGS sequence"/>
</dbReference>
<reference evidence="3 4" key="1">
    <citation type="journal article" date="2019" name="Int. J. Syst. Evol. Microbiol.">
        <title>The Global Catalogue of Microorganisms (GCM) 10K type strain sequencing project: providing services to taxonomists for standard genome sequencing and annotation.</title>
        <authorList>
            <consortium name="The Broad Institute Genomics Platform"/>
            <consortium name="The Broad Institute Genome Sequencing Center for Infectious Disease"/>
            <person name="Wu L."/>
            <person name="Ma J."/>
        </authorList>
    </citation>
    <scope>NUCLEOTIDE SEQUENCE [LARGE SCALE GENOMIC DNA]</scope>
    <source>
        <strain evidence="3 4">JCM 3325</strain>
    </source>
</reference>
<evidence type="ECO:0000313" key="4">
    <source>
        <dbReference type="Proteomes" id="UP001501231"/>
    </source>
</evidence>
<protein>
    <recommendedName>
        <fullName evidence="2">Integrase catalytic domain-containing protein</fullName>
    </recommendedName>
</protein>
<dbReference type="InterPro" id="IPR001584">
    <property type="entry name" value="Integrase_cat-core"/>
</dbReference>
<evidence type="ECO:0000259" key="2">
    <source>
        <dbReference type="Pfam" id="PF13683"/>
    </source>
</evidence>
<evidence type="ECO:0000313" key="3">
    <source>
        <dbReference type="EMBL" id="GAA2436477.1"/>
    </source>
</evidence>